<dbReference type="EMBL" id="JABEZZ010000008">
    <property type="protein sequence ID" value="MBA0593063.1"/>
    <property type="molecule type" value="Genomic_DNA"/>
</dbReference>
<dbReference type="PROSITE" id="PS50811">
    <property type="entry name" value="WRKY"/>
    <property type="match status" value="1"/>
</dbReference>
<reference evidence="8" key="2">
    <citation type="submission" date="2020-04" db="EMBL/GenBank/DDBJ databases">
        <authorList>
            <person name="Grover C.E."/>
            <person name="Arick M.A. II"/>
            <person name="Thrash A."/>
            <person name="Conover J.L."/>
            <person name="Sanders W.S."/>
            <person name="Peterson D.G."/>
            <person name="Scheffler J.A."/>
            <person name="Scheffler B.E."/>
            <person name="Wendel J.F."/>
        </authorList>
    </citation>
    <scope>NUCLEOTIDE SEQUENCE</scope>
    <source>
        <strain evidence="8">8</strain>
        <tissue evidence="8">Leaf</tissue>
    </source>
</reference>
<keyword evidence="5" id="KW-0539">Nucleus</keyword>
<dbReference type="InterPro" id="IPR044810">
    <property type="entry name" value="WRKY_plant"/>
</dbReference>
<evidence type="ECO:0000313" key="7">
    <source>
        <dbReference type="EMBL" id="MBA0593062.1"/>
    </source>
</evidence>
<evidence type="ECO:0000256" key="3">
    <source>
        <dbReference type="ARBA" id="ARBA00023125"/>
    </source>
</evidence>
<feature type="non-terminal residue" evidence="8">
    <location>
        <position position="1"/>
    </location>
</feature>
<evidence type="ECO:0000313" key="8">
    <source>
        <dbReference type="EMBL" id="MBA0593063.1"/>
    </source>
</evidence>
<dbReference type="SUPFAM" id="SSF118290">
    <property type="entry name" value="WRKY DNA-binding domain"/>
    <property type="match status" value="1"/>
</dbReference>
<dbReference type="Pfam" id="PF03106">
    <property type="entry name" value="WRKY"/>
    <property type="match status" value="1"/>
</dbReference>
<evidence type="ECO:0000256" key="2">
    <source>
        <dbReference type="ARBA" id="ARBA00023015"/>
    </source>
</evidence>
<dbReference type="InterPro" id="IPR036576">
    <property type="entry name" value="WRKY_dom_sf"/>
</dbReference>
<dbReference type="GO" id="GO:0043565">
    <property type="term" value="F:sequence-specific DNA binding"/>
    <property type="evidence" value="ECO:0007669"/>
    <property type="project" value="InterPro"/>
</dbReference>
<feature type="domain" description="WRKY" evidence="6">
    <location>
        <begin position="62"/>
        <end position="99"/>
    </location>
</feature>
<evidence type="ECO:0000259" key="6">
    <source>
        <dbReference type="PROSITE" id="PS50811"/>
    </source>
</evidence>
<dbReference type="Proteomes" id="UP000593578">
    <property type="component" value="Unassembled WGS sequence"/>
</dbReference>
<dbReference type="EMBL" id="JABEZZ010000008">
    <property type="protein sequence ID" value="MBA0593062.1"/>
    <property type="molecule type" value="Genomic_DNA"/>
</dbReference>
<dbReference type="SMART" id="SM00774">
    <property type="entry name" value="WRKY"/>
    <property type="match status" value="1"/>
</dbReference>
<dbReference type="GO" id="GO:0003700">
    <property type="term" value="F:DNA-binding transcription factor activity"/>
    <property type="evidence" value="ECO:0007669"/>
    <property type="project" value="InterPro"/>
</dbReference>
<dbReference type="AlphaFoldDB" id="A0A7J8PVE9"/>
<protein>
    <recommendedName>
        <fullName evidence="6">WRKY domain-containing protein</fullName>
    </recommendedName>
</protein>
<keyword evidence="2" id="KW-0805">Transcription regulation</keyword>
<sequence length="138" mass="15447">APEQARSFTSGNNRSLEDDECFLVPNIVEVDVDEDEPKAKRWNHTENENKGVIGSASKTTLYYRCLSTSCLAKKYVERDSQDTSFFVTTYHGLHNHDEWNSRGLSKLHSQPCIDHRANNVKDAAEAAKSICPTKGGDT</sequence>
<comment type="subcellular location">
    <subcellularLocation>
        <location evidence="1">Nucleus</location>
    </subcellularLocation>
</comment>
<dbReference type="Gene3D" id="2.20.25.80">
    <property type="entry name" value="WRKY domain"/>
    <property type="match status" value="1"/>
</dbReference>
<evidence type="ECO:0000256" key="1">
    <source>
        <dbReference type="ARBA" id="ARBA00004123"/>
    </source>
</evidence>
<dbReference type="PANTHER" id="PTHR31221:SF360">
    <property type="entry name" value="WRKY DOMAIN-CONTAINING PROTEIN"/>
    <property type="match status" value="1"/>
</dbReference>
<dbReference type="InterPro" id="IPR003657">
    <property type="entry name" value="WRKY_dom"/>
</dbReference>
<evidence type="ECO:0000256" key="4">
    <source>
        <dbReference type="ARBA" id="ARBA00023163"/>
    </source>
</evidence>
<evidence type="ECO:0000256" key="5">
    <source>
        <dbReference type="ARBA" id="ARBA00023242"/>
    </source>
</evidence>
<organism evidence="8 9">
    <name type="scientific">Gossypium raimondii</name>
    <name type="common">Peruvian cotton</name>
    <name type="synonym">Gossypium klotzschianum subsp. raimondii</name>
    <dbReference type="NCBI Taxonomy" id="29730"/>
    <lineage>
        <taxon>Eukaryota</taxon>
        <taxon>Viridiplantae</taxon>
        <taxon>Streptophyta</taxon>
        <taxon>Embryophyta</taxon>
        <taxon>Tracheophyta</taxon>
        <taxon>Spermatophyta</taxon>
        <taxon>Magnoliopsida</taxon>
        <taxon>eudicotyledons</taxon>
        <taxon>Gunneridae</taxon>
        <taxon>Pentapetalae</taxon>
        <taxon>rosids</taxon>
        <taxon>malvids</taxon>
        <taxon>Malvales</taxon>
        <taxon>Malvaceae</taxon>
        <taxon>Malvoideae</taxon>
        <taxon>Gossypium</taxon>
    </lineage>
</organism>
<keyword evidence="3" id="KW-0238">DNA-binding</keyword>
<feature type="non-terminal residue" evidence="8">
    <location>
        <position position="138"/>
    </location>
</feature>
<dbReference type="PANTHER" id="PTHR31221">
    <property type="entry name" value="WRKY TRANSCRIPTION FACTOR PROTEIN 1-RELATED"/>
    <property type="match status" value="1"/>
</dbReference>
<dbReference type="GO" id="GO:0005634">
    <property type="term" value="C:nucleus"/>
    <property type="evidence" value="ECO:0007669"/>
    <property type="project" value="UniProtKB-SubCell"/>
</dbReference>
<accession>A0A7J8PVE9</accession>
<evidence type="ECO:0000313" key="9">
    <source>
        <dbReference type="Proteomes" id="UP000593578"/>
    </source>
</evidence>
<proteinExistence type="predicted"/>
<comment type="caution">
    <text evidence="8">The sequence shown here is derived from an EMBL/GenBank/DDBJ whole genome shotgun (WGS) entry which is preliminary data.</text>
</comment>
<keyword evidence="4" id="KW-0804">Transcription</keyword>
<name>A0A7J8PVE9_GOSRA</name>
<gene>
    <name evidence="7" type="ORF">Gorai_010021</name>
    <name evidence="8" type="ORF">Gorai_010022</name>
</gene>
<reference evidence="8 9" key="1">
    <citation type="journal article" date="2019" name="Genome Biol. Evol.">
        <title>Insights into the evolution of the New World diploid cottons (Gossypium, subgenus Houzingenia) based on genome sequencing.</title>
        <authorList>
            <person name="Grover C.E."/>
            <person name="Arick M.A. 2nd"/>
            <person name="Thrash A."/>
            <person name="Conover J.L."/>
            <person name="Sanders W.S."/>
            <person name="Peterson D.G."/>
            <person name="Frelichowski J.E."/>
            <person name="Scheffler J.A."/>
            <person name="Scheffler B.E."/>
            <person name="Wendel J.F."/>
        </authorList>
    </citation>
    <scope>NUCLEOTIDE SEQUENCE [LARGE SCALE GENOMIC DNA]</scope>
    <source>
        <strain evidence="8">8</strain>
        <tissue evidence="8">Leaf</tissue>
    </source>
</reference>